<dbReference type="CDD" id="cd11386">
    <property type="entry name" value="MCP_signal"/>
    <property type="match status" value="1"/>
</dbReference>
<dbReference type="PRINTS" id="PR00260">
    <property type="entry name" value="CHEMTRNSDUCR"/>
</dbReference>
<evidence type="ECO:0000256" key="3">
    <source>
        <dbReference type="ARBA" id="ARBA00022500"/>
    </source>
</evidence>
<evidence type="ECO:0000256" key="10">
    <source>
        <dbReference type="SAM" id="Phobius"/>
    </source>
</evidence>
<feature type="compositionally biased region" description="Low complexity" evidence="9">
    <location>
        <begin position="587"/>
        <end position="604"/>
    </location>
</feature>
<feature type="domain" description="Methyl-accepting transducer" evidence="11">
    <location>
        <begin position="381"/>
        <end position="596"/>
    </location>
</feature>
<dbReference type="Pfam" id="PF00015">
    <property type="entry name" value="MCPsignal"/>
    <property type="match status" value="1"/>
</dbReference>
<dbReference type="PANTHER" id="PTHR43531">
    <property type="entry name" value="PROTEIN ICFG"/>
    <property type="match status" value="1"/>
</dbReference>
<gene>
    <name evidence="13" type="ORF">AU468_09420</name>
</gene>
<evidence type="ECO:0000256" key="2">
    <source>
        <dbReference type="ARBA" id="ARBA00022475"/>
    </source>
</evidence>
<evidence type="ECO:0000256" key="8">
    <source>
        <dbReference type="PROSITE-ProRule" id="PRU00284"/>
    </source>
</evidence>
<evidence type="ECO:0000256" key="1">
    <source>
        <dbReference type="ARBA" id="ARBA00004651"/>
    </source>
</evidence>
<evidence type="ECO:0000259" key="11">
    <source>
        <dbReference type="PROSITE" id="PS50111"/>
    </source>
</evidence>
<evidence type="ECO:0000313" key="14">
    <source>
        <dbReference type="Proteomes" id="UP000237350"/>
    </source>
</evidence>
<dbReference type="Proteomes" id="UP000237350">
    <property type="component" value="Unassembled WGS sequence"/>
</dbReference>
<name>A0A2S4JMD4_9SPIO</name>
<sequence>MYRFRSLRGRMMTCFGGAAVLLFSFMGGVLLWQMVRIQGETIREMSREIVSARGAETGRWLGGNIDLVQQYSLQPVFRRGTIEEIRAYLLDLHPDLPEDLENLSFVDTRGDLITSQDVRGNLLDRGYIQDIFSRGNRYSVSNALVSRSTGNPFVAIACEVRDDRGDLVGAVIASVALMDLSAITLDMHFGQEGFGAVVDGQGMVIGHPNPDLVMELNVMDAPGYVNLDRVGERILRGESGREEFARPDGTRMQAIFSPIPASPGWGMVYLLPFRDLNAPIYRMVAAIIPLILMALTGIILVGRLLAGWVGTHVHEAADFMDHLASGDLTQEVEEKDLALQDEIGTMAHAFDRMNKTLREVVASIQGCSGRVSSGSGTVLAIGQDTAQGSRQMASIAEQLSQSASEQAASVEEVSASMEQIAANIRQSSDNAAATEKIARESAQSAREGGVAVQATVEAMKRIAEKISVIEDIARETNMLSLNAAIEAARAGENGKGFAVVASQVRKLAENSAIAAREIRTVSTDSVATAEEARKVLEIMVPNIGQTADLVQEISASSREMSQGATSVSDALVQLDQLVQQTASASEEVAATSEEQSGQNAALAEAARELRDQAEELEQVVSRFRVSS</sequence>
<dbReference type="CDD" id="cd06225">
    <property type="entry name" value="HAMP"/>
    <property type="match status" value="1"/>
</dbReference>
<evidence type="ECO:0008006" key="15">
    <source>
        <dbReference type="Google" id="ProtNLM"/>
    </source>
</evidence>
<dbReference type="InterPro" id="IPR033479">
    <property type="entry name" value="dCache_1"/>
</dbReference>
<dbReference type="CDD" id="cd12912">
    <property type="entry name" value="PDC2_MCP_like"/>
    <property type="match status" value="1"/>
</dbReference>
<dbReference type="Gene3D" id="3.30.450.20">
    <property type="entry name" value="PAS domain"/>
    <property type="match status" value="1"/>
</dbReference>
<evidence type="ECO:0000256" key="7">
    <source>
        <dbReference type="ARBA" id="ARBA00029447"/>
    </source>
</evidence>
<dbReference type="GO" id="GO:0007165">
    <property type="term" value="P:signal transduction"/>
    <property type="evidence" value="ECO:0007669"/>
    <property type="project" value="UniProtKB-KW"/>
</dbReference>
<dbReference type="GO" id="GO:0004888">
    <property type="term" value="F:transmembrane signaling receptor activity"/>
    <property type="evidence" value="ECO:0007669"/>
    <property type="project" value="InterPro"/>
</dbReference>
<keyword evidence="3" id="KW-0145">Chemotaxis</keyword>
<dbReference type="SUPFAM" id="SSF58104">
    <property type="entry name" value="Methyl-accepting chemotaxis protein (MCP) signaling domain"/>
    <property type="match status" value="1"/>
</dbReference>
<evidence type="ECO:0000256" key="5">
    <source>
        <dbReference type="ARBA" id="ARBA00022989"/>
    </source>
</evidence>
<keyword evidence="8" id="KW-0807">Transducer</keyword>
<dbReference type="InterPro" id="IPR003660">
    <property type="entry name" value="HAMP_dom"/>
</dbReference>
<evidence type="ECO:0000256" key="6">
    <source>
        <dbReference type="ARBA" id="ARBA00023136"/>
    </source>
</evidence>
<dbReference type="PROSITE" id="PS50885">
    <property type="entry name" value="HAMP"/>
    <property type="match status" value="1"/>
</dbReference>
<feature type="domain" description="HAMP" evidence="12">
    <location>
        <begin position="307"/>
        <end position="362"/>
    </location>
</feature>
<comment type="similarity">
    <text evidence="7">Belongs to the methyl-accepting chemotaxis (MCP) protein family.</text>
</comment>
<comment type="subcellular location">
    <subcellularLocation>
        <location evidence="1">Cell membrane</location>
        <topology evidence="1">Multi-pass membrane protein</topology>
    </subcellularLocation>
</comment>
<organism evidence="13 14">
    <name type="scientific">Alkalispirochaeta sphaeroplastigenens</name>
    <dbReference type="NCBI Taxonomy" id="1187066"/>
    <lineage>
        <taxon>Bacteria</taxon>
        <taxon>Pseudomonadati</taxon>
        <taxon>Spirochaetota</taxon>
        <taxon>Spirochaetia</taxon>
        <taxon>Spirochaetales</taxon>
        <taxon>Spirochaetaceae</taxon>
        <taxon>Alkalispirochaeta</taxon>
    </lineage>
</organism>
<dbReference type="GO" id="GO:0006935">
    <property type="term" value="P:chemotaxis"/>
    <property type="evidence" value="ECO:0007669"/>
    <property type="project" value="UniProtKB-KW"/>
</dbReference>
<evidence type="ECO:0000256" key="9">
    <source>
        <dbReference type="SAM" id="MobiDB-lite"/>
    </source>
</evidence>
<dbReference type="PANTHER" id="PTHR43531:SF11">
    <property type="entry name" value="METHYL-ACCEPTING CHEMOTAXIS PROTEIN 3"/>
    <property type="match status" value="1"/>
</dbReference>
<dbReference type="InterPro" id="IPR051310">
    <property type="entry name" value="MCP_chemotaxis"/>
</dbReference>
<keyword evidence="5 10" id="KW-1133">Transmembrane helix</keyword>
<dbReference type="PROSITE" id="PS50111">
    <property type="entry name" value="CHEMOTAXIS_TRANSDUC_2"/>
    <property type="match status" value="1"/>
</dbReference>
<feature type="transmembrane region" description="Helical" evidence="10">
    <location>
        <begin position="280"/>
        <end position="301"/>
    </location>
</feature>
<dbReference type="InterPro" id="IPR004090">
    <property type="entry name" value="Chemotax_Me-accpt_rcpt"/>
</dbReference>
<dbReference type="SMART" id="SM00283">
    <property type="entry name" value="MA"/>
    <property type="match status" value="1"/>
</dbReference>
<accession>A0A2S4JMD4</accession>
<dbReference type="AlphaFoldDB" id="A0A2S4JMD4"/>
<proteinExistence type="inferred from homology"/>
<reference evidence="14" key="1">
    <citation type="submission" date="2015-12" db="EMBL/GenBank/DDBJ databases">
        <authorList>
            <person name="Lodha T.D."/>
            <person name="Chintalapati S."/>
            <person name="Chintalapati V.R."/>
            <person name="Sravanthi T."/>
        </authorList>
    </citation>
    <scope>NUCLEOTIDE SEQUENCE [LARGE SCALE GENOMIC DNA]</scope>
    <source>
        <strain evidence="14">JC133</strain>
    </source>
</reference>
<dbReference type="OrthoDB" id="9762005at2"/>
<evidence type="ECO:0000313" key="13">
    <source>
        <dbReference type="EMBL" id="POR00662.1"/>
    </source>
</evidence>
<keyword evidence="6 10" id="KW-0472">Membrane</keyword>
<dbReference type="EMBL" id="LPWH01000072">
    <property type="protein sequence ID" value="POR00662.1"/>
    <property type="molecule type" value="Genomic_DNA"/>
</dbReference>
<keyword evidence="4 10" id="KW-0812">Transmembrane</keyword>
<comment type="caution">
    <text evidence="13">The sequence shown here is derived from an EMBL/GenBank/DDBJ whole genome shotgun (WGS) entry which is preliminary data.</text>
</comment>
<dbReference type="GO" id="GO:0005886">
    <property type="term" value="C:plasma membrane"/>
    <property type="evidence" value="ECO:0007669"/>
    <property type="project" value="UniProtKB-SubCell"/>
</dbReference>
<dbReference type="InterPro" id="IPR004089">
    <property type="entry name" value="MCPsignal_dom"/>
</dbReference>
<protein>
    <recommendedName>
        <fullName evidence="15">Chemotaxis protein</fullName>
    </recommendedName>
</protein>
<evidence type="ECO:0000256" key="4">
    <source>
        <dbReference type="ARBA" id="ARBA00022692"/>
    </source>
</evidence>
<dbReference type="Pfam" id="PF02743">
    <property type="entry name" value="dCache_1"/>
    <property type="match status" value="1"/>
</dbReference>
<keyword evidence="2" id="KW-1003">Cell membrane</keyword>
<dbReference type="Gene3D" id="1.10.287.950">
    <property type="entry name" value="Methyl-accepting chemotaxis protein"/>
    <property type="match status" value="1"/>
</dbReference>
<dbReference type="CDD" id="cd12914">
    <property type="entry name" value="PDC1_DGC_like"/>
    <property type="match status" value="1"/>
</dbReference>
<keyword evidence="14" id="KW-1185">Reference proteome</keyword>
<evidence type="ECO:0000259" key="12">
    <source>
        <dbReference type="PROSITE" id="PS50885"/>
    </source>
</evidence>
<feature type="region of interest" description="Disordered" evidence="9">
    <location>
        <begin position="587"/>
        <end position="606"/>
    </location>
</feature>
<dbReference type="SMART" id="SM00304">
    <property type="entry name" value="HAMP"/>
    <property type="match status" value="1"/>
</dbReference>
<dbReference type="RefSeq" id="WP_103680504.1">
    <property type="nucleotide sequence ID" value="NZ_LPWH01000072.1"/>
</dbReference>